<evidence type="ECO:0000313" key="2">
    <source>
        <dbReference type="EMBL" id="PYH48026.1"/>
    </source>
</evidence>
<name>A0A318ZKI9_9EURO</name>
<dbReference type="OrthoDB" id="1911848at2759"/>
<dbReference type="PANTHER" id="PTHR37542">
    <property type="entry name" value="HELO DOMAIN-CONTAINING PROTEIN-RELATED"/>
    <property type="match status" value="1"/>
</dbReference>
<dbReference type="Pfam" id="PF14479">
    <property type="entry name" value="HeLo"/>
    <property type="match status" value="1"/>
</dbReference>
<evidence type="ECO:0000259" key="1">
    <source>
        <dbReference type="Pfam" id="PF14479"/>
    </source>
</evidence>
<dbReference type="InterPro" id="IPR011009">
    <property type="entry name" value="Kinase-like_dom_sf"/>
</dbReference>
<dbReference type="STRING" id="1450539.A0A318ZKI9"/>
<dbReference type="RefSeq" id="XP_025434008.1">
    <property type="nucleotide sequence ID" value="XM_025574298.1"/>
</dbReference>
<proteinExistence type="predicted"/>
<dbReference type="InterPro" id="IPR038305">
    <property type="entry name" value="HeLo_sf"/>
</dbReference>
<dbReference type="Gene3D" id="1.10.510.10">
    <property type="entry name" value="Transferase(Phosphotransferase) domain 1"/>
    <property type="match status" value="1"/>
</dbReference>
<gene>
    <name evidence="2" type="ORF">BP01DRAFT_353921</name>
</gene>
<accession>A0A318ZKI9</accession>
<dbReference type="SUPFAM" id="SSF56112">
    <property type="entry name" value="Protein kinase-like (PK-like)"/>
    <property type="match status" value="1"/>
</dbReference>
<keyword evidence="3" id="KW-1185">Reference proteome</keyword>
<dbReference type="AlphaFoldDB" id="A0A318ZKI9"/>
<sequence length="567" mass="64179">MDFYGTAVTAITQAYQVTVFIQGVIADIKTFDEDRAEIRLKLNVQLSTLLFFRRIFVDPNHGLLLPGKLDPFIAQTIEGLLVQMRKTLTEYELVAVRYGLVTANEEDEDLDKPELVKESLLHRIKIKATSLKLKGYDWSLFDKKKLQKILEAYTSWSADLRNLMQHLSQDALSRVVDENDQGLKATGLGPVIKRRQMIEAHAPANFQSLAGQIVEEGNASGDFRLGQWTPSGSTSSTPVVIEFHEYEGKLKCDDLDSDEIEELKAPVRDLAWLLKNSTFSSHRSSDPEPGLEPPQIYAMECLGFIDQPEEERNVFLYKLPTSEMTDEYREIPDTARVVTLHSFINAIDRESKRPLKRPSLNDRFSMAHCLAVTLLNIHASKWVHKNVWSRGILLFLQTPAGVRASGLEAHRLSSPPKLQRRILAYLSDWGYARSEQQGTDMRGDFEPEANLYRHPDRQGKPTWQFRRRHDIYALGVVLLEIGLWVTMSRLMESKIRDAEKTGRLPRAKKVAADLVVLAQQNLPKEMGDGYAQATVDCLTGSFRDGDAELALDFQEKVVNALAQGITL</sequence>
<dbReference type="PANTHER" id="PTHR37542:SF1">
    <property type="entry name" value="PRION-INHIBITION AND PROPAGATION HELO DOMAIN-CONTAINING PROTEIN"/>
    <property type="match status" value="1"/>
</dbReference>
<reference evidence="2 3" key="1">
    <citation type="submission" date="2016-12" db="EMBL/GenBank/DDBJ databases">
        <title>The genomes of Aspergillus section Nigri reveals drivers in fungal speciation.</title>
        <authorList>
            <consortium name="DOE Joint Genome Institute"/>
            <person name="Vesth T.C."/>
            <person name="Nybo J."/>
            <person name="Theobald S."/>
            <person name="Brandl J."/>
            <person name="Frisvad J.C."/>
            <person name="Nielsen K.F."/>
            <person name="Lyhne E.K."/>
            <person name="Kogle M.E."/>
            <person name="Kuo A."/>
            <person name="Riley R."/>
            <person name="Clum A."/>
            <person name="Nolan M."/>
            <person name="Lipzen A."/>
            <person name="Salamov A."/>
            <person name="Henrissat B."/>
            <person name="Wiebenga A."/>
            <person name="De Vries R.P."/>
            <person name="Grigoriev I.V."/>
            <person name="Mortensen U.H."/>
            <person name="Andersen M.R."/>
            <person name="Baker S.E."/>
        </authorList>
    </citation>
    <scope>NUCLEOTIDE SEQUENCE [LARGE SCALE GENOMIC DNA]</scope>
    <source>
        <strain evidence="2 3">JOP 1030-1</strain>
    </source>
</reference>
<dbReference type="EMBL" id="KZ821222">
    <property type="protein sequence ID" value="PYH48026.1"/>
    <property type="molecule type" value="Genomic_DNA"/>
</dbReference>
<dbReference type="GeneID" id="37075526"/>
<organism evidence="2 3">
    <name type="scientific">Aspergillus saccharolyticus JOP 1030-1</name>
    <dbReference type="NCBI Taxonomy" id="1450539"/>
    <lineage>
        <taxon>Eukaryota</taxon>
        <taxon>Fungi</taxon>
        <taxon>Dikarya</taxon>
        <taxon>Ascomycota</taxon>
        <taxon>Pezizomycotina</taxon>
        <taxon>Eurotiomycetes</taxon>
        <taxon>Eurotiomycetidae</taxon>
        <taxon>Eurotiales</taxon>
        <taxon>Aspergillaceae</taxon>
        <taxon>Aspergillus</taxon>
        <taxon>Aspergillus subgen. Circumdati</taxon>
    </lineage>
</organism>
<protein>
    <recommendedName>
        <fullName evidence="1">Prion-inhibition and propagation HeLo domain-containing protein</fullName>
    </recommendedName>
</protein>
<dbReference type="InterPro" id="IPR029498">
    <property type="entry name" value="HeLo_dom"/>
</dbReference>
<dbReference type="Proteomes" id="UP000248349">
    <property type="component" value="Unassembled WGS sequence"/>
</dbReference>
<feature type="domain" description="Prion-inhibition and propagation HeLo" evidence="1">
    <location>
        <begin position="7"/>
        <end position="178"/>
    </location>
</feature>
<dbReference type="Gene3D" id="1.20.120.1020">
    <property type="entry name" value="Prion-inhibition and propagation, HeLo domain"/>
    <property type="match status" value="1"/>
</dbReference>
<evidence type="ECO:0000313" key="3">
    <source>
        <dbReference type="Proteomes" id="UP000248349"/>
    </source>
</evidence>